<gene>
    <name evidence="1" type="ORF">BDM02DRAFT_1383631</name>
</gene>
<accession>A0ACB6ZMG2</accession>
<dbReference type="Proteomes" id="UP000886501">
    <property type="component" value="Unassembled WGS sequence"/>
</dbReference>
<proteinExistence type="predicted"/>
<evidence type="ECO:0000313" key="1">
    <source>
        <dbReference type="EMBL" id="KAF9650513.1"/>
    </source>
</evidence>
<dbReference type="EMBL" id="MU117984">
    <property type="protein sequence ID" value="KAF9650513.1"/>
    <property type="molecule type" value="Genomic_DNA"/>
</dbReference>
<name>A0ACB6ZMG2_THEGA</name>
<reference evidence="1" key="1">
    <citation type="submission" date="2019-10" db="EMBL/GenBank/DDBJ databases">
        <authorList>
            <consortium name="DOE Joint Genome Institute"/>
            <person name="Kuo A."/>
            <person name="Miyauchi S."/>
            <person name="Kiss E."/>
            <person name="Drula E."/>
            <person name="Kohler A."/>
            <person name="Sanchez-Garcia M."/>
            <person name="Andreopoulos B."/>
            <person name="Barry K.W."/>
            <person name="Bonito G."/>
            <person name="Buee M."/>
            <person name="Carver A."/>
            <person name="Chen C."/>
            <person name="Cichocki N."/>
            <person name="Clum A."/>
            <person name="Culley D."/>
            <person name="Crous P.W."/>
            <person name="Fauchery L."/>
            <person name="Girlanda M."/>
            <person name="Hayes R."/>
            <person name="Keri Z."/>
            <person name="Labutti K."/>
            <person name="Lipzen A."/>
            <person name="Lombard V."/>
            <person name="Magnuson J."/>
            <person name="Maillard F."/>
            <person name="Morin E."/>
            <person name="Murat C."/>
            <person name="Nolan M."/>
            <person name="Ohm R."/>
            <person name="Pangilinan J."/>
            <person name="Pereira M."/>
            <person name="Perotto S."/>
            <person name="Peter M."/>
            <person name="Riley R."/>
            <person name="Sitrit Y."/>
            <person name="Stielow B."/>
            <person name="Szollosi G."/>
            <person name="Zifcakova L."/>
            <person name="Stursova M."/>
            <person name="Spatafora J.W."/>
            <person name="Tedersoo L."/>
            <person name="Vaario L.-M."/>
            <person name="Yamada A."/>
            <person name="Yan M."/>
            <person name="Wang P."/>
            <person name="Xu J."/>
            <person name="Bruns T."/>
            <person name="Baldrian P."/>
            <person name="Vilgalys R."/>
            <person name="Henrissat B."/>
            <person name="Grigoriev I.V."/>
            <person name="Hibbett D."/>
            <person name="Nagy L.G."/>
            <person name="Martin F.M."/>
        </authorList>
    </citation>
    <scope>NUCLEOTIDE SEQUENCE</scope>
    <source>
        <strain evidence="1">P2</strain>
    </source>
</reference>
<keyword evidence="2" id="KW-1185">Reference proteome</keyword>
<comment type="caution">
    <text evidence="1">The sequence shown here is derived from an EMBL/GenBank/DDBJ whole genome shotgun (WGS) entry which is preliminary data.</text>
</comment>
<evidence type="ECO:0000313" key="2">
    <source>
        <dbReference type="Proteomes" id="UP000886501"/>
    </source>
</evidence>
<organism evidence="1 2">
    <name type="scientific">Thelephora ganbajun</name>
    <name type="common">Ganba fungus</name>
    <dbReference type="NCBI Taxonomy" id="370292"/>
    <lineage>
        <taxon>Eukaryota</taxon>
        <taxon>Fungi</taxon>
        <taxon>Dikarya</taxon>
        <taxon>Basidiomycota</taxon>
        <taxon>Agaricomycotina</taxon>
        <taxon>Agaricomycetes</taxon>
        <taxon>Thelephorales</taxon>
        <taxon>Thelephoraceae</taxon>
        <taxon>Thelephora</taxon>
    </lineage>
</organism>
<reference evidence="1" key="2">
    <citation type="journal article" date="2020" name="Nat. Commun.">
        <title>Large-scale genome sequencing of mycorrhizal fungi provides insights into the early evolution of symbiotic traits.</title>
        <authorList>
            <person name="Miyauchi S."/>
            <person name="Kiss E."/>
            <person name="Kuo A."/>
            <person name="Drula E."/>
            <person name="Kohler A."/>
            <person name="Sanchez-Garcia M."/>
            <person name="Morin E."/>
            <person name="Andreopoulos B."/>
            <person name="Barry K.W."/>
            <person name="Bonito G."/>
            <person name="Buee M."/>
            <person name="Carver A."/>
            <person name="Chen C."/>
            <person name="Cichocki N."/>
            <person name="Clum A."/>
            <person name="Culley D."/>
            <person name="Crous P.W."/>
            <person name="Fauchery L."/>
            <person name="Girlanda M."/>
            <person name="Hayes R.D."/>
            <person name="Keri Z."/>
            <person name="LaButti K."/>
            <person name="Lipzen A."/>
            <person name="Lombard V."/>
            <person name="Magnuson J."/>
            <person name="Maillard F."/>
            <person name="Murat C."/>
            <person name="Nolan M."/>
            <person name="Ohm R.A."/>
            <person name="Pangilinan J."/>
            <person name="Pereira M.F."/>
            <person name="Perotto S."/>
            <person name="Peter M."/>
            <person name="Pfister S."/>
            <person name="Riley R."/>
            <person name="Sitrit Y."/>
            <person name="Stielow J.B."/>
            <person name="Szollosi G."/>
            <person name="Zifcakova L."/>
            <person name="Stursova M."/>
            <person name="Spatafora J.W."/>
            <person name="Tedersoo L."/>
            <person name="Vaario L.M."/>
            <person name="Yamada A."/>
            <person name="Yan M."/>
            <person name="Wang P."/>
            <person name="Xu J."/>
            <person name="Bruns T."/>
            <person name="Baldrian P."/>
            <person name="Vilgalys R."/>
            <person name="Dunand C."/>
            <person name="Henrissat B."/>
            <person name="Grigoriev I.V."/>
            <person name="Hibbett D."/>
            <person name="Nagy L.G."/>
            <person name="Martin F.M."/>
        </authorList>
    </citation>
    <scope>NUCLEOTIDE SEQUENCE</scope>
    <source>
        <strain evidence="1">P2</strain>
    </source>
</reference>
<sequence length="202" mass="23282">MVKDCCFFFSFEAHTHASLFKIPKTVFDSRFPSGNKRYCFASSAHANNLIGVPRARRSHAPRLINPNFSYHSLLQNTISWPSPNSAALPENTIQPDSHELTTFPVIRHFGVPWLSTLQVLMTTRYCSHSNTLGDCNDPQFCRDVLLFSLLALRFYTFIYHLHLRIHHVQLRVYTFVGREQDKRTWKHSSEGSPLVHCDFSVA</sequence>
<protein>
    <submittedName>
        <fullName evidence="1">Uncharacterized protein</fullName>
    </submittedName>
</protein>